<evidence type="ECO:0000313" key="1">
    <source>
        <dbReference type="EMBL" id="SNR28472.1"/>
    </source>
</evidence>
<reference evidence="1 2" key="1">
    <citation type="submission" date="2017-06" db="EMBL/GenBank/DDBJ databases">
        <authorList>
            <person name="Kim H.J."/>
            <person name="Triplett B.A."/>
        </authorList>
    </citation>
    <scope>NUCLEOTIDE SEQUENCE [LARGE SCALE GENOMIC DNA]</scope>
    <source>
        <strain evidence="1 2">DSM 29052</strain>
    </source>
</reference>
<sequence length="38" mass="4245">MGARVLRGHLFYVQQASAAFQASGIRNLQIFKLHVSKT</sequence>
<gene>
    <name evidence="1" type="ORF">SAMN06265370_101527</name>
</gene>
<keyword evidence="2" id="KW-1185">Reference proteome</keyword>
<accession>A0A238V1P6</accession>
<protein>
    <submittedName>
        <fullName evidence="1">Uncharacterized protein</fullName>
    </submittedName>
</protein>
<dbReference type="Proteomes" id="UP000198417">
    <property type="component" value="Unassembled WGS sequence"/>
</dbReference>
<evidence type="ECO:0000313" key="2">
    <source>
        <dbReference type="Proteomes" id="UP000198417"/>
    </source>
</evidence>
<dbReference type="AlphaFoldDB" id="A0A238V1P6"/>
<proteinExistence type="predicted"/>
<organism evidence="1 2">
    <name type="scientific">Puniceibacterium sediminis</name>
    <dbReference type="NCBI Taxonomy" id="1608407"/>
    <lineage>
        <taxon>Bacteria</taxon>
        <taxon>Pseudomonadati</taxon>
        <taxon>Pseudomonadota</taxon>
        <taxon>Alphaproteobacteria</taxon>
        <taxon>Rhodobacterales</taxon>
        <taxon>Paracoccaceae</taxon>
        <taxon>Puniceibacterium</taxon>
    </lineage>
</organism>
<dbReference type="EMBL" id="FZNN01000001">
    <property type="protein sequence ID" value="SNR28472.1"/>
    <property type="molecule type" value="Genomic_DNA"/>
</dbReference>
<name>A0A238V1P6_9RHOB</name>